<dbReference type="Gene3D" id="1.25.70.10">
    <property type="entry name" value="Transcription termination factor 3, mitochondrial"/>
    <property type="match status" value="1"/>
</dbReference>
<dbReference type="InterPro" id="IPR038538">
    <property type="entry name" value="MTERF_sf"/>
</dbReference>
<evidence type="ECO:0000256" key="2">
    <source>
        <dbReference type="ARBA" id="ARBA00022472"/>
    </source>
</evidence>
<keyword evidence="2" id="KW-0805">Transcription regulation</keyword>
<dbReference type="EMBL" id="JAVXUO010001217">
    <property type="protein sequence ID" value="KAK2984660.1"/>
    <property type="molecule type" value="Genomic_DNA"/>
</dbReference>
<evidence type="ECO:0000256" key="3">
    <source>
        <dbReference type="ARBA" id="ARBA00022946"/>
    </source>
</evidence>
<accession>A0AA88UH67</accession>
<protein>
    <submittedName>
        <fullName evidence="4">Uncharacterized protein</fullName>
    </submittedName>
</protein>
<sequence length="603" mass="68779">MTMYLRRSLTVKNHHLYKTHISSSFSLLFFSSGFPERQQPKRAVPVADYLLNTHQFSPETAAKAASVFKYLNNPVKSDSILSFLKESGFSKTHLEQMVKNMPKVLSLDLDHTIKPKIKIFQDLGFPPTDIAHIFSTNPLIARASSERLLQSILAFRKILGSEEDAFRVLKTFGWLLTHDLKKTMVPNIEFLRSCGICSSQILRHVLVYPRLYLYNQVQFMELVKRVVEMGISTTSKMFLCGIRVVGSMNVEIWERKLQLFRKLGFSEDDILSIFRKMPQTFAVSEMKIKEVTELLLGTGKWDIAYVVIYPALLSYSMEKRLKPRMRVMEILERERLLLKEFNLGTVCMISDIKFFEKYVLPYSDRVSDLSCMFNEGMTTWAIAAANLKLVTKSNEAVRGKWFGEDVSNLGVCWKKANAKKVLRDLVTNKMKINLNVFGSSMKDGVGRQKGACEGDKDIPDKTPPEGVQLEHVGIRSSTKGLGEGSPCRCSSVMANNDREDSFRERNVDPTEDVLITIKPLFIGWIRGLDIGAINDNFRGRTRFSAVDEAEEILFHDKISMFKCALGSQFRKGLQSNRVSLLNFARRVYECSELKPERKLELAS</sequence>
<dbReference type="PANTHER" id="PTHR13068:SF130">
    <property type="entry name" value="TRANSCRIPTION TERMINATION FACTOR MTERF6, CHLOROPLASTIC_MITOCHONDRIAL-LIKE"/>
    <property type="match status" value="1"/>
</dbReference>
<keyword evidence="5" id="KW-1185">Reference proteome</keyword>
<dbReference type="FunFam" id="1.25.70.10:FF:000001">
    <property type="entry name" value="Mitochondrial transcription termination factor-like"/>
    <property type="match status" value="1"/>
</dbReference>
<dbReference type="Proteomes" id="UP001187471">
    <property type="component" value="Unassembled WGS sequence"/>
</dbReference>
<dbReference type="InterPro" id="IPR003690">
    <property type="entry name" value="MTERF"/>
</dbReference>
<name>A0AA88UH67_9ASTE</name>
<keyword evidence="3" id="KW-0809">Transit peptide</keyword>
<keyword evidence="2" id="KW-0804">Transcription</keyword>
<dbReference type="PANTHER" id="PTHR13068">
    <property type="entry name" value="CGI-12 PROTEIN-RELATED"/>
    <property type="match status" value="1"/>
</dbReference>
<organism evidence="4 5">
    <name type="scientific">Escallonia rubra</name>
    <dbReference type="NCBI Taxonomy" id="112253"/>
    <lineage>
        <taxon>Eukaryota</taxon>
        <taxon>Viridiplantae</taxon>
        <taxon>Streptophyta</taxon>
        <taxon>Embryophyta</taxon>
        <taxon>Tracheophyta</taxon>
        <taxon>Spermatophyta</taxon>
        <taxon>Magnoliopsida</taxon>
        <taxon>eudicotyledons</taxon>
        <taxon>Gunneridae</taxon>
        <taxon>Pentapetalae</taxon>
        <taxon>asterids</taxon>
        <taxon>campanulids</taxon>
        <taxon>Escalloniales</taxon>
        <taxon>Escalloniaceae</taxon>
        <taxon>Escallonia</taxon>
    </lineage>
</organism>
<dbReference type="SMART" id="SM00733">
    <property type="entry name" value="Mterf"/>
    <property type="match status" value="7"/>
</dbReference>
<comment type="similarity">
    <text evidence="1">Belongs to the mTERF family.</text>
</comment>
<gene>
    <name evidence="4" type="ORF">RJ640_006643</name>
</gene>
<dbReference type="AlphaFoldDB" id="A0AA88UH67"/>
<comment type="caution">
    <text evidence="4">The sequence shown here is derived from an EMBL/GenBank/DDBJ whole genome shotgun (WGS) entry which is preliminary data.</text>
</comment>
<evidence type="ECO:0000256" key="1">
    <source>
        <dbReference type="ARBA" id="ARBA00007692"/>
    </source>
</evidence>
<dbReference type="GO" id="GO:0003676">
    <property type="term" value="F:nucleic acid binding"/>
    <property type="evidence" value="ECO:0007669"/>
    <property type="project" value="InterPro"/>
</dbReference>
<keyword evidence="2" id="KW-0806">Transcription termination</keyword>
<dbReference type="Pfam" id="PF02536">
    <property type="entry name" value="mTERF"/>
    <property type="match status" value="2"/>
</dbReference>
<reference evidence="4" key="1">
    <citation type="submission" date="2022-12" db="EMBL/GenBank/DDBJ databases">
        <title>Draft genome assemblies for two species of Escallonia (Escalloniales).</title>
        <authorList>
            <person name="Chanderbali A."/>
            <person name="Dervinis C."/>
            <person name="Anghel I."/>
            <person name="Soltis D."/>
            <person name="Soltis P."/>
            <person name="Zapata F."/>
        </authorList>
    </citation>
    <scope>NUCLEOTIDE SEQUENCE</scope>
    <source>
        <strain evidence="4">UCBG92.1500</strain>
        <tissue evidence="4">Leaf</tissue>
    </source>
</reference>
<dbReference type="GO" id="GO:0006353">
    <property type="term" value="P:DNA-templated transcription termination"/>
    <property type="evidence" value="ECO:0007669"/>
    <property type="project" value="UniProtKB-KW"/>
</dbReference>
<proteinExistence type="inferred from homology"/>
<evidence type="ECO:0000313" key="4">
    <source>
        <dbReference type="EMBL" id="KAK2984660.1"/>
    </source>
</evidence>
<evidence type="ECO:0000313" key="5">
    <source>
        <dbReference type="Proteomes" id="UP001187471"/>
    </source>
</evidence>